<keyword evidence="4" id="KW-1185">Reference proteome</keyword>
<dbReference type="RefSeq" id="WP_315878461.1">
    <property type="nucleotide sequence ID" value="NZ_JAWCTQ010000016.1"/>
</dbReference>
<evidence type="ECO:0000313" key="4">
    <source>
        <dbReference type="Proteomes" id="UP001250181"/>
    </source>
</evidence>
<feature type="region of interest" description="Disordered" evidence="1">
    <location>
        <begin position="527"/>
        <end position="550"/>
    </location>
</feature>
<dbReference type="EMBL" id="JAWCTQ010000016">
    <property type="protein sequence ID" value="MDT9683387.1"/>
    <property type="molecule type" value="Genomic_DNA"/>
</dbReference>
<dbReference type="InterPro" id="IPR030392">
    <property type="entry name" value="S74_ICA"/>
</dbReference>
<name>A0ABU3QKW2_9ACTN</name>
<protein>
    <recommendedName>
        <fullName evidence="2">Peptidase S74 domain-containing protein</fullName>
    </recommendedName>
</protein>
<dbReference type="PROSITE" id="PS51688">
    <property type="entry name" value="ICA"/>
    <property type="match status" value="1"/>
</dbReference>
<organism evidence="3 4">
    <name type="scientific">Streptomyces tamarix</name>
    <dbReference type="NCBI Taxonomy" id="3078565"/>
    <lineage>
        <taxon>Bacteria</taxon>
        <taxon>Bacillati</taxon>
        <taxon>Actinomycetota</taxon>
        <taxon>Actinomycetes</taxon>
        <taxon>Kitasatosporales</taxon>
        <taxon>Streptomycetaceae</taxon>
        <taxon>Streptomyces</taxon>
    </lineage>
</organism>
<evidence type="ECO:0000313" key="3">
    <source>
        <dbReference type="EMBL" id="MDT9683387.1"/>
    </source>
</evidence>
<sequence>MSDYVRKLKGTATLQSSLGREIKDVYKTGSNNYSLIFATVTKVNFVAGTVDVTTVQKYDTLGNAEGTSGELSARVPSPFNGVTDTGFRYGETFPINIGDLVLIGFIDGDSTRPVVINVYKTPDNATALSNTSATTGNPSQGELYNDTMSSFRLYPGQVYDYVSGDGHREVTLSGGSFFKTASGESGDGILNNYGYGYDDLYKTDLVSGDKIKPYSSTASQMLLIHGASTSPNKTAVLFDDDNSLSLSRYVVGEDGRGDVNLKADKSVELRYQNKDWVPDDSKSNSSGVKADDTGVNVWSGDYNLSVGKDGIVKTYKGDVIEDGNVSQADLDALDKKAQGYADSSLDSANQNINNAIAGFQDTTDENYKEVMNAIDEADKKAQQYAKDAESNATVDLSNEVKERQAQIDAVDQKAKGYADEAKQDAMDAASSADGVIRKTIEDTNSELSTTIQQNKVDADGKIETAQTTATQALDGLSTKVEKTDYDQKTDELSTQINATSQTATQSKQDIVDIKNTASQQESKINSIVSDASQTQQTISDIQKTQSSQSDKINQITTDVDGTKQEITDIQKTNDSQDSKMATIQTTVDGMTTDFSDYKKDADGRISVAQTTASNAVDGLKTKVEKTDFDTATGNLTTQINTTTQTANQSKQDIVDIKNTNATQDSKINSITSDATQTKQTISDIQKTQSSQSDKINQITTDVNGTKQTIGDIQTVQGTQTTNITNLTTRANGFDTTIQSMNNQINSLGKINQLFNTEFSPDFAGWSSTGSAITGAVDKYVTSSGSYNGSNAIYIDNNTETSTYYTRHSQLVPVNGVTVISLSWAVNTITLKNYAHLFVKFIDSTGNTTSNMYSWDSTIGGGWVTKTLPNIAVPSGTVQLIIDFETREGSQMYLSQPMMVFSPTVGDYVQGNYNNNARVLKIEARADSITTELSSTTTTANNALSSAATAQTSANTANNNAGKAQSSAATAQTTANNALSSAATAQTTANSASSAAIVATSNAAKAQLTADQATLALSSYKTDADGRITKNTNDIAATAESFSVSISNVQSSAATAQSTANNALSSAATAQTSANTANSNAGKAQTSADTANNAINNLSVGGRNLLLGTSVSITGVGNNSTNGNFDSQGGRYYLAGSKKVSDLYNQYGSSGYLTISFDWVASGSTLSGTFYPQWAGAPYGGLTGAVIKPSSTNSSGHYENSVALSSNGYSTGTATSVQFRQDNLQGNITITNLKLESGNQATDWTPAPEDVQAGIDTAQSGVNTLSQVNLINNSDFSPDLGGWTQNNNGANGNYTTGDYDYSGAVYVLESTTTGMARTNSAPIPINSLSPVSFSFNFYIFTLPSGGSVYSQLTYLDSSYNEINGSGYPGGINLATGNATGKWINRTVNNLSFTPPTNAKYIVFSFDVRGNGTKAGFNRPILVKGTSVGSYVKGDYGMSTTTTLQLTASNFTLGIDSNGNLISGITGNAQSLSLNGATIYLNSKTVIADDFTTRLLSAYDATIGNTLTIGSGGSIQSVLGGKIWDFTPNSGYYLVDNTNPWFQVDQTGTFIMNSLGDLEFNGTITAPDKGKLPDGSTPYAYPTQTTDGSTTVTWTNKLTTTTSLGIQGLRVDQQNYNRPESSGGFVYVTGHGIFTGMDQVNPRGVMTPDGNLYVDTVNLNSGYSWKTTQVPTAVSKIWQGVYNGTANMYLDAAGYVRIANAAGNSGGKIYVNGDGVQLFSDVSTLVLGIGHSRNGYLYYESKKSGSGGSDVKMAGDGAFFAQTSATKYKTNIQYDTTSTLADRLMTLDLASWNDKGEEDMRVAYKTYGDEPDYAINLDGSRYVGLIAEDLVKANLEEFVVRDPRDGTVESIEYDKIGIALIPAVRQQREMINELRLEIERLKDKIK</sequence>
<evidence type="ECO:0000256" key="1">
    <source>
        <dbReference type="SAM" id="MobiDB-lite"/>
    </source>
</evidence>
<feature type="domain" description="Peptidase S74" evidence="2">
    <location>
        <begin position="1762"/>
        <end position="1876"/>
    </location>
</feature>
<accession>A0ABU3QKW2</accession>
<dbReference type="Proteomes" id="UP001250181">
    <property type="component" value="Unassembled WGS sequence"/>
</dbReference>
<dbReference type="SUPFAM" id="SSF69255">
    <property type="entry name" value="gp5 N-terminal domain-like"/>
    <property type="match status" value="1"/>
</dbReference>
<feature type="region of interest" description="Disordered" evidence="1">
    <location>
        <begin position="673"/>
        <end position="692"/>
    </location>
</feature>
<gene>
    <name evidence="3" type="ORF">RND61_15080</name>
</gene>
<reference evidence="3 4" key="1">
    <citation type="submission" date="2023-09" db="EMBL/GenBank/DDBJ databases">
        <title>Streptomyces sp. nov.: A antagonism against Alternaria gaisen Producing Streptochlin, Isolated from Tamarix root soil.</title>
        <authorList>
            <person name="Chen Y."/>
        </authorList>
    </citation>
    <scope>NUCLEOTIDE SEQUENCE [LARGE SCALE GENOMIC DNA]</scope>
    <source>
        <strain evidence="3 4">TRM76323</strain>
    </source>
</reference>
<comment type="caution">
    <text evidence="3">The sequence shown here is derived from an EMBL/GenBank/DDBJ whole genome shotgun (WGS) entry which is preliminary data.</text>
</comment>
<proteinExistence type="predicted"/>
<evidence type="ECO:0000259" key="2">
    <source>
        <dbReference type="PROSITE" id="PS51688"/>
    </source>
</evidence>